<dbReference type="AlphaFoldDB" id="A0A0K9PCA7"/>
<dbReference type="Proteomes" id="UP000036987">
    <property type="component" value="Unassembled WGS sequence"/>
</dbReference>
<dbReference type="EMBL" id="LFYR01000958">
    <property type="protein sequence ID" value="KMZ66688.1"/>
    <property type="molecule type" value="Genomic_DNA"/>
</dbReference>
<evidence type="ECO:0000313" key="2">
    <source>
        <dbReference type="EMBL" id="KMZ66688.1"/>
    </source>
</evidence>
<evidence type="ECO:0000256" key="1">
    <source>
        <dbReference type="SAM" id="MobiDB-lite"/>
    </source>
</evidence>
<sequence length="112" mass="11988">MASTSPVMVSNSTQHVSLCTPSPPSIGQKSPIPIVCNHQNDNVSELNMDVSYSSISSPVLLDGLDLYDYMLIDAIQNFQISSSPADEQSVDPSIDILGTSNSDLIVDKADFI</sequence>
<reference evidence="3" key="1">
    <citation type="journal article" date="2016" name="Nature">
        <title>The genome of the seagrass Zostera marina reveals angiosperm adaptation to the sea.</title>
        <authorList>
            <person name="Olsen J.L."/>
            <person name="Rouze P."/>
            <person name="Verhelst B."/>
            <person name="Lin Y.-C."/>
            <person name="Bayer T."/>
            <person name="Collen J."/>
            <person name="Dattolo E."/>
            <person name="De Paoli E."/>
            <person name="Dittami S."/>
            <person name="Maumus F."/>
            <person name="Michel G."/>
            <person name="Kersting A."/>
            <person name="Lauritano C."/>
            <person name="Lohaus R."/>
            <person name="Toepel M."/>
            <person name="Tonon T."/>
            <person name="Vanneste K."/>
            <person name="Amirebrahimi M."/>
            <person name="Brakel J."/>
            <person name="Bostroem C."/>
            <person name="Chovatia M."/>
            <person name="Grimwood J."/>
            <person name="Jenkins J.W."/>
            <person name="Jueterbock A."/>
            <person name="Mraz A."/>
            <person name="Stam W.T."/>
            <person name="Tice H."/>
            <person name="Bornberg-Bauer E."/>
            <person name="Green P.J."/>
            <person name="Pearson G.A."/>
            <person name="Procaccini G."/>
            <person name="Duarte C.M."/>
            <person name="Schmutz J."/>
            <person name="Reusch T.B.H."/>
            <person name="Van de Peer Y."/>
        </authorList>
    </citation>
    <scope>NUCLEOTIDE SEQUENCE [LARGE SCALE GENOMIC DNA]</scope>
    <source>
        <strain evidence="3">cv. Finnish</strain>
    </source>
</reference>
<accession>A0A0K9PCA7</accession>
<keyword evidence="3" id="KW-1185">Reference proteome</keyword>
<protein>
    <submittedName>
        <fullName evidence="2">Uncharacterized protein</fullName>
    </submittedName>
</protein>
<feature type="region of interest" description="Disordered" evidence="1">
    <location>
        <begin position="1"/>
        <end position="24"/>
    </location>
</feature>
<organism evidence="2 3">
    <name type="scientific">Zostera marina</name>
    <name type="common">Eelgrass</name>
    <dbReference type="NCBI Taxonomy" id="29655"/>
    <lineage>
        <taxon>Eukaryota</taxon>
        <taxon>Viridiplantae</taxon>
        <taxon>Streptophyta</taxon>
        <taxon>Embryophyta</taxon>
        <taxon>Tracheophyta</taxon>
        <taxon>Spermatophyta</taxon>
        <taxon>Magnoliopsida</taxon>
        <taxon>Liliopsida</taxon>
        <taxon>Zosteraceae</taxon>
        <taxon>Zostera</taxon>
    </lineage>
</organism>
<comment type="caution">
    <text evidence="2">The sequence shown here is derived from an EMBL/GenBank/DDBJ whole genome shotgun (WGS) entry which is preliminary data.</text>
</comment>
<proteinExistence type="predicted"/>
<gene>
    <name evidence="2" type="ORF">ZOSMA_28G00460</name>
</gene>
<name>A0A0K9PCA7_ZOSMR</name>
<evidence type="ECO:0000313" key="3">
    <source>
        <dbReference type="Proteomes" id="UP000036987"/>
    </source>
</evidence>